<evidence type="ECO:0000313" key="3">
    <source>
        <dbReference type="Proteomes" id="UP001501598"/>
    </source>
</evidence>
<evidence type="ECO:0000313" key="2">
    <source>
        <dbReference type="EMBL" id="GAA4550598.1"/>
    </source>
</evidence>
<keyword evidence="3" id="KW-1185">Reference proteome</keyword>
<dbReference type="RefSeq" id="WP_345420867.1">
    <property type="nucleotide sequence ID" value="NZ_BAABGT010000058.1"/>
</dbReference>
<gene>
    <name evidence="2" type="ORF">GCM10023175_41000</name>
</gene>
<reference evidence="3" key="1">
    <citation type="journal article" date="2019" name="Int. J. Syst. Evol. Microbiol.">
        <title>The Global Catalogue of Microorganisms (GCM) 10K type strain sequencing project: providing services to taxonomists for standard genome sequencing and annotation.</title>
        <authorList>
            <consortium name="The Broad Institute Genomics Platform"/>
            <consortium name="The Broad Institute Genome Sequencing Center for Infectious Disease"/>
            <person name="Wu L."/>
            <person name="Ma J."/>
        </authorList>
    </citation>
    <scope>NUCLEOTIDE SEQUENCE [LARGE SCALE GENOMIC DNA]</scope>
    <source>
        <strain evidence="3">JCM 17906</strain>
    </source>
</reference>
<dbReference type="Gene3D" id="3.10.450.50">
    <property type="match status" value="1"/>
</dbReference>
<protein>
    <recommendedName>
        <fullName evidence="1">SnoaL-like domain-containing protein</fullName>
    </recommendedName>
</protein>
<organism evidence="2 3">
    <name type="scientific">Pseudonocardia xishanensis</name>
    <dbReference type="NCBI Taxonomy" id="630995"/>
    <lineage>
        <taxon>Bacteria</taxon>
        <taxon>Bacillati</taxon>
        <taxon>Actinomycetota</taxon>
        <taxon>Actinomycetes</taxon>
        <taxon>Pseudonocardiales</taxon>
        <taxon>Pseudonocardiaceae</taxon>
        <taxon>Pseudonocardia</taxon>
    </lineage>
</organism>
<comment type="caution">
    <text evidence="2">The sequence shown here is derived from an EMBL/GenBank/DDBJ whole genome shotgun (WGS) entry which is preliminary data.</text>
</comment>
<feature type="domain" description="SnoaL-like" evidence="1">
    <location>
        <begin position="22"/>
        <end position="147"/>
    </location>
</feature>
<dbReference type="Pfam" id="PF13577">
    <property type="entry name" value="SnoaL_4"/>
    <property type="match status" value="1"/>
</dbReference>
<name>A0ABP8RX78_9PSEU</name>
<dbReference type="SUPFAM" id="SSF54427">
    <property type="entry name" value="NTF2-like"/>
    <property type="match status" value="1"/>
</dbReference>
<dbReference type="Proteomes" id="UP001501598">
    <property type="component" value="Unassembled WGS sequence"/>
</dbReference>
<accession>A0ABP8RX78</accession>
<dbReference type="InterPro" id="IPR032710">
    <property type="entry name" value="NTF2-like_dom_sf"/>
</dbReference>
<sequence length="168" mass="19348">MPTGNEEEFAVPEQSIREQLAALQDRTAIVEVVCRFAVAIDRRRWADFSGCFADQVDVNTIRTGRWIRMKRETLVGVMRRVFETYTATQHISANHQVAIDGDTAVVCSTLNATHYLRGEPDGEFHQQVGYYEYQLVRGDDSWRISSVEQFCHWQRGNQSIFDRTVQAD</sequence>
<dbReference type="CDD" id="cd00531">
    <property type="entry name" value="NTF2_like"/>
    <property type="match status" value="1"/>
</dbReference>
<evidence type="ECO:0000259" key="1">
    <source>
        <dbReference type="Pfam" id="PF13577"/>
    </source>
</evidence>
<dbReference type="InterPro" id="IPR037401">
    <property type="entry name" value="SnoaL-like"/>
</dbReference>
<dbReference type="EMBL" id="BAABGT010000058">
    <property type="protein sequence ID" value="GAA4550598.1"/>
    <property type="molecule type" value="Genomic_DNA"/>
</dbReference>
<proteinExistence type="predicted"/>